<reference evidence="2" key="1">
    <citation type="submission" date="2020-06" db="EMBL/GenBank/DDBJ databases">
        <authorList>
            <person name="Li T."/>
            <person name="Hu X."/>
            <person name="Zhang T."/>
            <person name="Song X."/>
            <person name="Zhang H."/>
            <person name="Dai N."/>
            <person name="Sheng W."/>
            <person name="Hou X."/>
            <person name="Wei L."/>
        </authorList>
    </citation>
    <scope>NUCLEOTIDE SEQUENCE</scope>
    <source>
        <strain evidence="2">G02</strain>
        <tissue evidence="2">Leaf</tissue>
    </source>
</reference>
<name>A0AAW2UAK0_SESRA</name>
<accession>A0AAW2UAK0</accession>
<sequence>MAFARAAAAGFDIDHVTLLVSFAECFGALRLLEACSRFMDLWKSKHETGEWLDIEASEALSSRSDFSATNASGIILSATHNLHDSSNHEAGSMDNGKSDSTYNAYNPAPNGQQEYFQGQFPHIVFPPWPMHALPGAQPAFQAIPVQGIPYYQNYAGSGAFLQPPHHPMEHSWSNLGHQSGQKMQPLDGGDSNTGSETWELDRTKALDDTDAEVSRSRKPRKKAGRSDKKQSGMVNNKRYSKIKGDQLKSLDKLNFSNDEVSNSRKDTDDGHWQAFQSCLLRGSDEDVHGDNKSMFAMEKDVIIKRRSNTVIVDPLELGAQDTGGIQDSRISDISRFSEVLPVGPEDQMMMLYFTVWIMISGDQMIKCIFNLKKLTGARLSMSIDQDGQADRTAIDVDSEIPISYKKLDSEGNRNRVYYEPDDFSLMPQRETEKGFVGYDPALDYEMQVCVESQEQGGKDVSEVKGGLRKSDKDRRSKVTSDSLHRQRTGGPSVKGKTLKMSPSEDARVRAERLRSYKADLQRMKKEKEGVEMKRLEALKLERQKRIAARGNSASGKSSVLSPQTKQFPAKLSPATNRGSKFSDSDPGSSSPLQRSKIRTSLGSTELLKASKSSKLSEVSHMRGNRLTRSSSSLSETKRESNGATPDSKAPMARIRRLSEPKPVTSPVTSVKDRSAEAVSRRKLSEGPDKNKISAIINLDKSKAATLPELRIKTSTSHIKASENISSVEDQKVNG</sequence>
<proteinExistence type="predicted"/>
<gene>
    <name evidence="2" type="ORF">Sradi_1631200</name>
</gene>
<dbReference type="AlphaFoldDB" id="A0AAW2UAK0"/>
<feature type="compositionally biased region" description="Low complexity" evidence="1">
    <location>
        <begin position="606"/>
        <end position="616"/>
    </location>
</feature>
<organism evidence="2">
    <name type="scientific">Sesamum radiatum</name>
    <name type="common">Black benniseed</name>
    <dbReference type="NCBI Taxonomy" id="300843"/>
    <lineage>
        <taxon>Eukaryota</taxon>
        <taxon>Viridiplantae</taxon>
        <taxon>Streptophyta</taxon>
        <taxon>Embryophyta</taxon>
        <taxon>Tracheophyta</taxon>
        <taxon>Spermatophyta</taxon>
        <taxon>Magnoliopsida</taxon>
        <taxon>eudicotyledons</taxon>
        <taxon>Gunneridae</taxon>
        <taxon>Pentapetalae</taxon>
        <taxon>asterids</taxon>
        <taxon>lamiids</taxon>
        <taxon>Lamiales</taxon>
        <taxon>Pedaliaceae</taxon>
        <taxon>Sesamum</taxon>
    </lineage>
</organism>
<reference evidence="2" key="2">
    <citation type="journal article" date="2024" name="Plant">
        <title>Genomic evolution and insights into agronomic trait innovations of Sesamum species.</title>
        <authorList>
            <person name="Miao H."/>
            <person name="Wang L."/>
            <person name="Qu L."/>
            <person name="Liu H."/>
            <person name="Sun Y."/>
            <person name="Le M."/>
            <person name="Wang Q."/>
            <person name="Wei S."/>
            <person name="Zheng Y."/>
            <person name="Lin W."/>
            <person name="Duan Y."/>
            <person name="Cao H."/>
            <person name="Xiong S."/>
            <person name="Wang X."/>
            <person name="Wei L."/>
            <person name="Li C."/>
            <person name="Ma Q."/>
            <person name="Ju M."/>
            <person name="Zhao R."/>
            <person name="Li G."/>
            <person name="Mu C."/>
            <person name="Tian Q."/>
            <person name="Mei H."/>
            <person name="Zhang T."/>
            <person name="Gao T."/>
            <person name="Zhang H."/>
        </authorList>
    </citation>
    <scope>NUCLEOTIDE SEQUENCE</scope>
    <source>
        <strain evidence="2">G02</strain>
    </source>
</reference>
<feature type="compositionally biased region" description="Polar residues" evidence="1">
    <location>
        <begin position="171"/>
        <end position="182"/>
    </location>
</feature>
<feature type="region of interest" description="Disordered" evidence="1">
    <location>
        <begin position="453"/>
        <end position="509"/>
    </location>
</feature>
<feature type="compositionally biased region" description="Polar residues" evidence="1">
    <location>
        <begin position="98"/>
        <end position="111"/>
    </location>
</feature>
<feature type="region of interest" description="Disordered" evidence="1">
    <location>
        <begin position="165"/>
        <end position="241"/>
    </location>
</feature>
<dbReference type="PANTHER" id="PTHR31008">
    <property type="entry name" value="COP1-INTERACTING PROTEIN-RELATED"/>
    <property type="match status" value="1"/>
</dbReference>
<protein>
    <recommendedName>
        <fullName evidence="3">COP1-interacting protein 7</fullName>
    </recommendedName>
</protein>
<evidence type="ECO:0008006" key="3">
    <source>
        <dbReference type="Google" id="ProtNLM"/>
    </source>
</evidence>
<feature type="compositionally biased region" description="Basic and acidic residues" evidence="1">
    <location>
        <begin position="670"/>
        <end position="691"/>
    </location>
</feature>
<feature type="compositionally biased region" description="Low complexity" evidence="1">
    <location>
        <begin position="578"/>
        <end position="591"/>
    </location>
</feature>
<dbReference type="EMBL" id="JACGWJ010000006">
    <property type="protein sequence ID" value="KAL0414295.1"/>
    <property type="molecule type" value="Genomic_DNA"/>
</dbReference>
<dbReference type="PANTHER" id="PTHR31008:SF2">
    <property type="entry name" value="COP1-INTERACTING PROTEIN-LIKE PROTEIN"/>
    <property type="match status" value="1"/>
</dbReference>
<feature type="compositionally biased region" description="Polar residues" evidence="1">
    <location>
        <begin position="551"/>
        <end position="566"/>
    </location>
</feature>
<evidence type="ECO:0000313" key="2">
    <source>
        <dbReference type="EMBL" id="KAL0414295.1"/>
    </source>
</evidence>
<evidence type="ECO:0000256" key="1">
    <source>
        <dbReference type="SAM" id="MobiDB-lite"/>
    </source>
</evidence>
<comment type="caution">
    <text evidence="2">The sequence shown here is derived from an EMBL/GenBank/DDBJ whole genome shotgun (WGS) entry which is preliminary data.</text>
</comment>
<feature type="region of interest" description="Disordered" evidence="1">
    <location>
        <begin position="85"/>
        <end position="111"/>
    </location>
</feature>
<feature type="compositionally biased region" description="Basic and acidic residues" evidence="1">
    <location>
        <begin position="468"/>
        <end position="484"/>
    </location>
</feature>
<feature type="compositionally biased region" description="Basic and acidic residues" evidence="1">
    <location>
        <begin position="199"/>
        <end position="215"/>
    </location>
</feature>
<feature type="region of interest" description="Disordered" evidence="1">
    <location>
        <begin position="546"/>
        <end position="691"/>
    </location>
</feature>